<feature type="transmembrane region" description="Helical" evidence="2">
    <location>
        <begin position="256"/>
        <end position="282"/>
    </location>
</feature>
<evidence type="ECO:0000313" key="3">
    <source>
        <dbReference type="EMBL" id="RKH33478.1"/>
    </source>
</evidence>
<keyword evidence="2" id="KW-0472">Membrane</keyword>
<name>A0A3A8MM02_9BACT</name>
<dbReference type="AlphaFoldDB" id="A0A3A8MM02"/>
<evidence type="ECO:0000256" key="2">
    <source>
        <dbReference type="SAM" id="Phobius"/>
    </source>
</evidence>
<sequence>MSIDTPDAPSSPAPAPRSPIRYPLVMKWVRRTHMYLGLLLFPWMIVFGVSGVLFNHPDVGEDVAVREVPAEQLQAITGMAPVAPEAVAKQLVEQLNANGGTYRLESSSDPHFSGFTVLLAPGEGVNNIVIVNLDEGSATVSTRSTVSPKPKLEAPFAGDTVTLPEYSMAAIEAKLAPLLTKLDVPAKSAPKSSPRGAPELRFKMLDANQQAWNVTYNLGSGLVDGRPADAARVLSVNELLTKLHVLHHYPSNFGVMWLWALFADVSGVMIVFWALSGLFMWWQMRPTRVLGIGALSLAIGLGLAVIGGTLVDLQFGNVQKRTGPGDGAQPKPKPAPAGETKPAAPPAAVTTDAEADHH</sequence>
<evidence type="ECO:0000313" key="4">
    <source>
        <dbReference type="Proteomes" id="UP000273405"/>
    </source>
</evidence>
<dbReference type="InterPro" id="IPR032307">
    <property type="entry name" value="PepSY_TM-like_2"/>
</dbReference>
<accession>A0A3A8MM02</accession>
<dbReference type="Pfam" id="PF03929">
    <property type="entry name" value="PepSY_TM"/>
    <property type="match status" value="1"/>
</dbReference>
<dbReference type="EMBL" id="RAWG01000374">
    <property type="protein sequence ID" value="RKH33478.1"/>
    <property type="molecule type" value="Genomic_DNA"/>
</dbReference>
<dbReference type="PANTHER" id="PTHR40115">
    <property type="entry name" value="INNER MEMBRANE PROTEIN WITH PEPSY TM HELIX"/>
    <property type="match status" value="1"/>
</dbReference>
<dbReference type="OrthoDB" id="213240at2"/>
<proteinExistence type="predicted"/>
<keyword evidence="4" id="KW-1185">Reference proteome</keyword>
<keyword evidence="2" id="KW-1133">Transmembrane helix</keyword>
<evidence type="ECO:0000256" key="1">
    <source>
        <dbReference type="SAM" id="MobiDB-lite"/>
    </source>
</evidence>
<evidence type="ECO:0008006" key="5">
    <source>
        <dbReference type="Google" id="ProtNLM"/>
    </source>
</evidence>
<protein>
    <recommendedName>
        <fullName evidence="5">PepSY domain-containing protein</fullName>
    </recommendedName>
</protein>
<dbReference type="Proteomes" id="UP000273405">
    <property type="component" value="Unassembled WGS sequence"/>
</dbReference>
<keyword evidence="2" id="KW-0812">Transmembrane</keyword>
<feature type="transmembrane region" description="Helical" evidence="2">
    <location>
        <begin position="34"/>
        <end position="54"/>
    </location>
</feature>
<feature type="transmembrane region" description="Helical" evidence="2">
    <location>
        <begin position="289"/>
        <end position="311"/>
    </location>
</feature>
<dbReference type="RefSeq" id="WP_120629738.1">
    <property type="nucleotide sequence ID" value="NZ_RAWG01000374.1"/>
</dbReference>
<reference evidence="4" key="1">
    <citation type="submission" date="2018-09" db="EMBL/GenBank/DDBJ databases">
        <authorList>
            <person name="Livingstone P.G."/>
            <person name="Whitworth D.E."/>
        </authorList>
    </citation>
    <scope>NUCLEOTIDE SEQUENCE [LARGE SCALE GENOMIC DNA]</scope>
    <source>
        <strain evidence="4">CA040B</strain>
    </source>
</reference>
<gene>
    <name evidence="3" type="ORF">D7X12_36020</name>
</gene>
<feature type="region of interest" description="Disordered" evidence="1">
    <location>
        <begin position="321"/>
        <end position="358"/>
    </location>
</feature>
<feature type="compositionally biased region" description="Low complexity" evidence="1">
    <location>
        <begin position="336"/>
        <end position="352"/>
    </location>
</feature>
<dbReference type="PANTHER" id="PTHR40115:SF1">
    <property type="entry name" value="INNER MEMBRANE PROTEIN WITH PEPSY TM HELIX"/>
    <property type="match status" value="1"/>
</dbReference>
<dbReference type="InterPro" id="IPR005625">
    <property type="entry name" value="PepSY-ass_TM"/>
</dbReference>
<organism evidence="3 4">
    <name type="scientific">Corallococcus sicarius</name>
    <dbReference type="NCBI Taxonomy" id="2316726"/>
    <lineage>
        <taxon>Bacteria</taxon>
        <taxon>Pseudomonadati</taxon>
        <taxon>Myxococcota</taxon>
        <taxon>Myxococcia</taxon>
        <taxon>Myxococcales</taxon>
        <taxon>Cystobacterineae</taxon>
        <taxon>Myxococcaceae</taxon>
        <taxon>Corallococcus</taxon>
    </lineage>
</organism>
<comment type="caution">
    <text evidence="3">The sequence shown here is derived from an EMBL/GenBank/DDBJ whole genome shotgun (WGS) entry which is preliminary data.</text>
</comment>